<keyword evidence="6" id="KW-0245">EGF-like domain</keyword>
<keyword evidence="5" id="KW-0964">Secreted</keyword>
<dbReference type="EMBL" id="WEKX01022744">
    <property type="protein sequence ID" value="NWI94860.1"/>
    <property type="molecule type" value="Genomic_DNA"/>
</dbReference>
<evidence type="ECO:0000256" key="13">
    <source>
        <dbReference type="ARBA" id="ARBA00054375"/>
    </source>
</evidence>
<keyword evidence="10 16" id="KW-0472">Membrane</keyword>
<gene>
    <name evidence="17" type="primary">Nrg4</name>
    <name evidence="17" type="ORF">PITSOR_R14913</name>
</gene>
<comment type="subunit">
    <text evidence="14">Interacts with ERBB4.</text>
</comment>
<dbReference type="SUPFAM" id="SSF57196">
    <property type="entry name" value="EGF/Laminin"/>
    <property type="match status" value="1"/>
</dbReference>
<evidence type="ECO:0000256" key="6">
    <source>
        <dbReference type="ARBA" id="ARBA00022536"/>
    </source>
</evidence>
<dbReference type="Gene3D" id="2.10.25.10">
    <property type="entry name" value="Laminin"/>
    <property type="match status" value="1"/>
</dbReference>
<proteinExistence type="inferred from homology"/>
<evidence type="ECO:0000256" key="14">
    <source>
        <dbReference type="ARBA" id="ARBA00063299"/>
    </source>
</evidence>
<evidence type="ECO:0000256" key="16">
    <source>
        <dbReference type="SAM" id="Phobius"/>
    </source>
</evidence>
<sequence length="82" mass="8856">DHEELCGTSYGSFCLNGGICYMIPTASSPLCRYIENCTGARCEDVLLPSIKSQPKGDLFAALLPSLFLLGALVIGAFYFLCR</sequence>
<protein>
    <recommendedName>
        <fullName evidence="15">Pro-neuregulin-4, membrane-bound isoform</fullName>
    </recommendedName>
</protein>
<accession>A0A851FQ15</accession>
<keyword evidence="7 16" id="KW-0812">Transmembrane</keyword>
<dbReference type="OrthoDB" id="6162427at2759"/>
<evidence type="ECO:0000256" key="11">
    <source>
        <dbReference type="ARBA" id="ARBA00023157"/>
    </source>
</evidence>
<feature type="non-terminal residue" evidence="17">
    <location>
        <position position="82"/>
    </location>
</feature>
<evidence type="ECO:0000256" key="12">
    <source>
        <dbReference type="ARBA" id="ARBA00023180"/>
    </source>
</evidence>
<dbReference type="FunFam" id="2.10.25.10:FF:000356">
    <property type="entry name" value="pro-neuregulin-4, membrane-bound isoform"/>
    <property type="match status" value="1"/>
</dbReference>
<feature type="non-terminal residue" evidence="17">
    <location>
        <position position="1"/>
    </location>
</feature>
<evidence type="ECO:0000256" key="3">
    <source>
        <dbReference type="ARBA" id="ARBA00008216"/>
    </source>
</evidence>
<evidence type="ECO:0000313" key="18">
    <source>
        <dbReference type="Proteomes" id="UP000633448"/>
    </source>
</evidence>
<reference evidence="17" key="1">
    <citation type="submission" date="2019-10" db="EMBL/GenBank/DDBJ databases">
        <title>Bird 10,000 Genomes (B10K) Project - Family phase.</title>
        <authorList>
            <person name="Zhang G."/>
        </authorList>
    </citation>
    <scope>NUCLEOTIDE SEQUENCE</scope>
    <source>
        <strain evidence="17">B10K-DU-002-53</strain>
        <tissue evidence="17">Muscle</tissue>
    </source>
</reference>
<evidence type="ECO:0000256" key="4">
    <source>
        <dbReference type="ARBA" id="ARBA00022475"/>
    </source>
</evidence>
<keyword evidence="9" id="KW-0339">Growth factor</keyword>
<evidence type="ECO:0000256" key="5">
    <source>
        <dbReference type="ARBA" id="ARBA00022525"/>
    </source>
</evidence>
<comment type="caution">
    <text evidence="17">The sequence shown here is derived from an EMBL/GenBank/DDBJ whole genome shotgun (WGS) entry which is preliminary data.</text>
</comment>
<evidence type="ECO:0000256" key="10">
    <source>
        <dbReference type="ARBA" id="ARBA00023136"/>
    </source>
</evidence>
<dbReference type="GO" id="GO:0005576">
    <property type="term" value="C:extracellular region"/>
    <property type="evidence" value="ECO:0007669"/>
    <property type="project" value="UniProtKB-SubCell"/>
</dbReference>
<name>A0A851FQ15_PITSO</name>
<evidence type="ECO:0000256" key="8">
    <source>
        <dbReference type="ARBA" id="ARBA00022989"/>
    </source>
</evidence>
<evidence type="ECO:0000256" key="7">
    <source>
        <dbReference type="ARBA" id="ARBA00022692"/>
    </source>
</evidence>
<keyword evidence="8 16" id="KW-1133">Transmembrane helix</keyword>
<evidence type="ECO:0000256" key="9">
    <source>
        <dbReference type="ARBA" id="ARBA00023030"/>
    </source>
</evidence>
<keyword evidence="4" id="KW-1003">Cell membrane</keyword>
<comment type="subcellular location">
    <subcellularLocation>
        <location evidence="1">Cell membrane</location>
        <topology evidence="1">Single-pass type I membrane protein</topology>
    </subcellularLocation>
    <subcellularLocation>
        <location evidence="2">Secreted</location>
    </subcellularLocation>
</comment>
<evidence type="ECO:0000313" key="17">
    <source>
        <dbReference type="EMBL" id="NWI94860.1"/>
    </source>
</evidence>
<keyword evidence="11" id="KW-1015">Disulfide bond</keyword>
<keyword evidence="12" id="KW-0325">Glycoprotein</keyword>
<comment type="function">
    <text evidence="13">Low affinity ligand for the ERBB4 tyrosine kinase receptor. Concomitantly recruits ERBB1 and ERBB2 coreceptors, resulting in ligand-stimulated tyrosine phosphorylation and activation of the ERBB receptors. Does not bind to the ERBB1, ERBB2 and ERBB3 receptors.</text>
</comment>
<organism evidence="17 18">
    <name type="scientific">Pitta sordida</name>
    <name type="common">Hooded pitta</name>
    <dbReference type="NCBI Taxonomy" id="9163"/>
    <lineage>
        <taxon>Eukaryota</taxon>
        <taxon>Metazoa</taxon>
        <taxon>Chordata</taxon>
        <taxon>Craniata</taxon>
        <taxon>Vertebrata</taxon>
        <taxon>Euteleostomi</taxon>
        <taxon>Archelosauria</taxon>
        <taxon>Archosauria</taxon>
        <taxon>Dinosauria</taxon>
        <taxon>Saurischia</taxon>
        <taxon>Theropoda</taxon>
        <taxon>Coelurosauria</taxon>
        <taxon>Aves</taxon>
        <taxon>Neognathae</taxon>
        <taxon>Neoaves</taxon>
        <taxon>Telluraves</taxon>
        <taxon>Australaves</taxon>
        <taxon>Passeriformes</taxon>
        <taxon>Pittidae</taxon>
        <taxon>Pitta</taxon>
    </lineage>
</organism>
<evidence type="ECO:0000256" key="1">
    <source>
        <dbReference type="ARBA" id="ARBA00004251"/>
    </source>
</evidence>
<dbReference type="GO" id="GO:0005886">
    <property type="term" value="C:plasma membrane"/>
    <property type="evidence" value="ECO:0007669"/>
    <property type="project" value="UniProtKB-SubCell"/>
</dbReference>
<dbReference type="GO" id="GO:0008083">
    <property type="term" value="F:growth factor activity"/>
    <property type="evidence" value="ECO:0007669"/>
    <property type="project" value="UniProtKB-KW"/>
</dbReference>
<dbReference type="AlphaFoldDB" id="A0A851FQ15"/>
<keyword evidence="18" id="KW-1185">Reference proteome</keyword>
<dbReference type="Proteomes" id="UP000633448">
    <property type="component" value="Unassembled WGS sequence"/>
</dbReference>
<evidence type="ECO:0000256" key="2">
    <source>
        <dbReference type="ARBA" id="ARBA00004613"/>
    </source>
</evidence>
<feature type="transmembrane region" description="Helical" evidence="16">
    <location>
        <begin position="58"/>
        <end position="81"/>
    </location>
</feature>
<comment type="similarity">
    <text evidence="3">Belongs to the neuregulin family.</text>
</comment>
<evidence type="ECO:0000256" key="15">
    <source>
        <dbReference type="ARBA" id="ARBA00073762"/>
    </source>
</evidence>